<keyword evidence="1" id="KW-0805">Transcription regulation</keyword>
<protein>
    <submittedName>
        <fullName evidence="7">TetR family transcriptional regulator</fullName>
    </submittedName>
</protein>
<accession>A0AB33SZJ2</accession>
<keyword evidence="2 4" id="KW-0238">DNA-binding</keyword>
<dbReference type="GO" id="GO:0000976">
    <property type="term" value="F:transcription cis-regulatory region binding"/>
    <property type="evidence" value="ECO:0007669"/>
    <property type="project" value="TreeGrafter"/>
</dbReference>
<evidence type="ECO:0000256" key="3">
    <source>
        <dbReference type="ARBA" id="ARBA00023163"/>
    </source>
</evidence>
<proteinExistence type="predicted"/>
<evidence type="ECO:0000256" key="1">
    <source>
        <dbReference type="ARBA" id="ARBA00023015"/>
    </source>
</evidence>
<dbReference type="PROSITE" id="PS50977">
    <property type="entry name" value="HTH_TETR_2"/>
    <property type="match status" value="1"/>
</dbReference>
<dbReference type="EMBL" id="CSUW01000003">
    <property type="protein sequence ID" value="CPT19558.1"/>
    <property type="molecule type" value="Genomic_DNA"/>
</dbReference>
<dbReference type="PANTHER" id="PTHR30055">
    <property type="entry name" value="HTH-TYPE TRANSCRIPTIONAL REGULATOR RUTR"/>
    <property type="match status" value="1"/>
</dbReference>
<gene>
    <name evidence="7" type="ORF">ERS075527_01655</name>
</gene>
<dbReference type="GO" id="GO:0003700">
    <property type="term" value="F:DNA-binding transcription factor activity"/>
    <property type="evidence" value="ECO:0007669"/>
    <property type="project" value="TreeGrafter"/>
</dbReference>
<feature type="DNA-binding region" description="H-T-H motif" evidence="4">
    <location>
        <begin position="68"/>
        <end position="87"/>
    </location>
</feature>
<comment type="caution">
    <text evidence="7">The sequence shown here is derived from an EMBL/GenBank/DDBJ whole genome shotgun (WGS) entry which is preliminary data.</text>
</comment>
<dbReference type="InterPro" id="IPR009057">
    <property type="entry name" value="Homeodomain-like_sf"/>
</dbReference>
<evidence type="ECO:0000256" key="2">
    <source>
        <dbReference type="ARBA" id="ARBA00023125"/>
    </source>
</evidence>
<feature type="region of interest" description="Disordered" evidence="5">
    <location>
        <begin position="1"/>
        <end position="20"/>
    </location>
</feature>
<dbReference type="AlphaFoldDB" id="A0AB33SZJ2"/>
<keyword evidence="3" id="KW-0804">Transcription</keyword>
<dbReference type="InterPro" id="IPR050109">
    <property type="entry name" value="HTH-type_TetR-like_transc_reg"/>
</dbReference>
<feature type="domain" description="HTH tetR-type" evidence="6">
    <location>
        <begin position="47"/>
        <end position="105"/>
    </location>
</feature>
<evidence type="ECO:0000259" key="6">
    <source>
        <dbReference type="PROSITE" id="PS50977"/>
    </source>
</evidence>
<dbReference type="InterPro" id="IPR036271">
    <property type="entry name" value="Tet_transcr_reg_TetR-rel_C_sf"/>
</dbReference>
<dbReference type="SUPFAM" id="SSF46689">
    <property type="entry name" value="Homeodomain-like"/>
    <property type="match status" value="1"/>
</dbReference>
<evidence type="ECO:0000256" key="5">
    <source>
        <dbReference type="SAM" id="MobiDB-lite"/>
    </source>
</evidence>
<evidence type="ECO:0000313" key="7">
    <source>
        <dbReference type="EMBL" id="CPT19558.1"/>
    </source>
</evidence>
<sequence length="243" mass="26712">MDDATRWRGLSRKLKPTKSERASVTHPGWLALRRAFMAISASRADSERTVQKILRATERVLRSDPAASIEQIAAEAGVARTTVHRRFTSREALIEALTDSVVQRFLDALDLARPEESAPEEALRRTAEQLLDVKIGWSFALAALIARHPLADHGQGPVYARCSQLMLRARQAGLIQSSADIDWCTRVFLALLREAANERDGDRTALANRVLDIFLNGTGEPRGHVEHVAPPTGGSPVSDGRNP</sequence>
<dbReference type="Pfam" id="PF00440">
    <property type="entry name" value="TetR_N"/>
    <property type="match status" value="1"/>
</dbReference>
<reference evidence="7 8" key="1">
    <citation type="submission" date="2015-03" db="EMBL/GenBank/DDBJ databases">
        <authorList>
            <consortium name="Pathogen Informatics"/>
            <person name="Murphy D."/>
        </authorList>
    </citation>
    <scope>NUCLEOTIDE SEQUENCE [LARGE SCALE GENOMIC DNA]</scope>
    <source>
        <strain evidence="7 8">PAP036</strain>
    </source>
</reference>
<dbReference type="Proteomes" id="UP000038487">
    <property type="component" value="Unassembled WGS sequence"/>
</dbReference>
<dbReference type="Gene3D" id="1.10.357.10">
    <property type="entry name" value="Tetracycline Repressor, domain 2"/>
    <property type="match status" value="1"/>
</dbReference>
<evidence type="ECO:0000256" key="4">
    <source>
        <dbReference type="PROSITE-ProRule" id="PRU00335"/>
    </source>
</evidence>
<dbReference type="SUPFAM" id="SSF48498">
    <property type="entry name" value="Tetracyclin repressor-like, C-terminal domain"/>
    <property type="match status" value="1"/>
</dbReference>
<organism evidence="7 8">
    <name type="scientific">Mycobacteroides abscessus</name>
    <dbReference type="NCBI Taxonomy" id="36809"/>
    <lineage>
        <taxon>Bacteria</taxon>
        <taxon>Bacillati</taxon>
        <taxon>Actinomycetota</taxon>
        <taxon>Actinomycetes</taxon>
        <taxon>Mycobacteriales</taxon>
        <taxon>Mycobacteriaceae</taxon>
        <taxon>Mycobacteroides</taxon>
    </lineage>
</organism>
<evidence type="ECO:0000313" key="8">
    <source>
        <dbReference type="Proteomes" id="UP000038487"/>
    </source>
</evidence>
<feature type="region of interest" description="Disordered" evidence="5">
    <location>
        <begin position="221"/>
        <end position="243"/>
    </location>
</feature>
<name>A0AB33SZJ2_9MYCO</name>
<dbReference type="InterPro" id="IPR001647">
    <property type="entry name" value="HTH_TetR"/>
</dbReference>
<dbReference type="RefSeq" id="WP_367301521.1">
    <property type="nucleotide sequence ID" value="NZ_CSUW01000003.1"/>
</dbReference>
<dbReference type="PANTHER" id="PTHR30055:SF234">
    <property type="entry name" value="HTH-TYPE TRANSCRIPTIONAL REGULATOR BETI"/>
    <property type="match status" value="1"/>
</dbReference>